<dbReference type="WBParaSite" id="ACAC_0001300801-mRNA-1">
    <property type="protein sequence ID" value="ACAC_0001300801-mRNA-1"/>
    <property type="gene ID" value="ACAC_0001300801"/>
</dbReference>
<organism evidence="7 8">
    <name type="scientific">Angiostrongylus cantonensis</name>
    <name type="common">Rat lungworm</name>
    <dbReference type="NCBI Taxonomy" id="6313"/>
    <lineage>
        <taxon>Eukaryota</taxon>
        <taxon>Metazoa</taxon>
        <taxon>Ecdysozoa</taxon>
        <taxon>Nematoda</taxon>
        <taxon>Chromadorea</taxon>
        <taxon>Rhabditida</taxon>
        <taxon>Rhabditina</taxon>
        <taxon>Rhabditomorpha</taxon>
        <taxon>Strongyloidea</taxon>
        <taxon>Metastrongylidae</taxon>
        <taxon>Angiostrongylus</taxon>
    </lineage>
</organism>
<dbReference type="STRING" id="6313.A0A0K0DMR9"/>
<dbReference type="PANTHER" id="PTHR24222:SF76">
    <property type="entry name" value="MYCOBACTIN IMPORT ATP-BINDING_PERMEASE PROTEIN IRTB"/>
    <property type="match status" value="1"/>
</dbReference>
<keyword evidence="2 5" id="KW-0812">Transmembrane</keyword>
<dbReference type="InterPro" id="IPR036640">
    <property type="entry name" value="ABC1_TM_sf"/>
</dbReference>
<sequence length="409" mass="45533">MTSVFLRAQNSEFVLGVGNTDAKGLPGITQEEFDHEVQMYCYYYSVLGIAMFITSYVQIFFWETFAEKITHKLRQEYLKAILRQQIPWFDVQQTGSLTARLTDDFERVREGLGDKLSLFIQMLSAFVAGFGVGFVFRTQVEQEAYAVSGAIVEETLSSIRTVHALCGHKRELKRFEESLEKSRKTGLVKYFYMGVGVGFGQLCTYVSYALAFWYGSVLIVNDPEIDRGFIFTVFFAVMSGSTALGGCLPHLGTISIARGAVRSLLSVINTRPEIDPYSLDGIVLNNLKGTIRFKNVHFSYPSRESVPVLKGVSFSVSAGQKVALVGSSGCGKSTIINLLLRFYDPTKGKVKIVMIDDIDVRDLNVYSLRENIGVVSQVLFPLKMLGDQMRGKATATVGDEKDRKVESIS</sequence>
<protein>
    <submittedName>
        <fullName evidence="8">ABC transmembrane type-1 domain-containing protein</fullName>
    </submittedName>
</protein>
<dbReference type="GO" id="GO:0005886">
    <property type="term" value="C:plasma membrane"/>
    <property type="evidence" value="ECO:0007669"/>
    <property type="project" value="TreeGrafter"/>
</dbReference>
<dbReference type="InterPro" id="IPR011527">
    <property type="entry name" value="ABC1_TM_dom"/>
</dbReference>
<dbReference type="GO" id="GO:0005524">
    <property type="term" value="F:ATP binding"/>
    <property type="evidence" value="ECO:0007669"/>
    <property type="project" value="InterPro"/>
</dbReference>
<dbReference type="InterPro" id="IPR027417">
    <property type="entry name" value="P-loop_NTPase"/>
</dbReference>
<dbReference type="CDD" id="cd18577">
    <property type="entry name" value="ABC_6TM_Pgp_ABCB1_D1_like"/>
    <property type="match status" value="1"/>
</dbReference>
<keyword evidence="3 5" id="KW-1133">Transmembrane helix</keyword>
<dbReference type="Proteomes" id="UP000035642">
    <property type="component" value="Unassembled WGS sequence"/>
</dbReference>
<dbReference type="InterPro" id="IPR039421">
    <property type="entry name" value="Type_1_exporter"/>
</dbReference>
<name>A0A0K0DMR9_ANGCA</name>
<evidence type="ECO:0000256" key="4">
    <source>
        <dbReference type="ARBA" id="ARBA00023136"/>
    </source>
</evidence>
<dbReference type="GO" id="GO:0016887">
    <property type="term" value="F:ATP hydrolysis activity"/>
    <property type="evidence" value="ECO:0007669"/>
    <property type="project" value="InterPro"/>
</dbReference>
<feature type="transmembrane region" description="Helical" evidence="5">
    <location>
        <begin position="228"/>
        <end position="248"/>
    </location>
</feature>
<feature type="domain" description="ABC transmembrane type-1" evidence="6">
    <location>
        <begin position="1"/>
        <end position="254"/>
    </location>
</feature>
<evidence type="ECO:0000256" key="1">
    <source>
        <dbReference type="ARBA" id="ARBA00004141"/>
    </source>
</evidence>
<evidence type="ECO:0000313" key="8">
    <source>
        <dbReference type="WBParaSite" id="ACAC_0001300801-mRNA-1"/>
    </source>
</evidence>
<dbReference type="Gene3D" id="3.40.50.300">
    <property type="entry name" value="P-loop containing nucleotide triphosphate hydrolases"/>
    <property type="match status" value="1"/>
</dbReference>
<proteinExistence type="predicted"/>
<dbReference type="Gene3D" id="1.20.1560.10">
    <property type="entry name" value="ABC transporter type 1, transmembrane domain"/>
    <property type="match status" value="2"/>
</dbReference>
<feature type="transmembrane region" description="Helical" evidence="5">
    <location>
        <begin position="190"/>
        <end position="216"/>
    </location>
</feature>
<reference evidence="7" key="1">
    <citation type="submission" date="2012-09" db="EMBL/GenBank/DDBJ databases">
        <authorList>
            <person name="Martin A.A."/>
        </authorList>
    </citation>
    <scope>NUCLEOTIDE SEQUENCE</scope>
</reference>
<reference evidence="8" key="2">
    <citation type="submission" date="2016-04" db="UniProtKB">
        <authorList>
            <consortium name="WormBaseParasite"/>
        </authorList>
    </citation>
    <scope>IDENTIFICATION</scope>
</reference>
<evidence type="ECO:0000256" key="5">
    <source>
        <dbReference type="SAM" id="Phobius"/>
    </source>
</evidence>
<feature type="transmembrane region" description="Helical" evidence="5">
    <location>
        <begin position="41"/>
        <end position="62"/>
    </location>
</feature>
<dbReference type="PROSITE" id="PS50929">
    <property type="entry name" value="ABC_TM1F"/>
    <property type="match status" value="1"/>
</dbReference>
<evidence type="ECO:0000313" key="7">
    <source>
        <dbReference type="Proteomes" id="UP000035642"/>
    </source>
</evidence>
<feature type="transmembrane region" description="Helical" evidence="5">
    <location>
        <begin position="116"/>
        <end position="136"/>
    </location>
</feature>
<dbReference type="SUPFAM" id="SSF52540">
    <property type="entry name" value="P-loop containing nucleoside triphosphate hydrolases"/>
    <property type="match status" value="1"/>
</dbReference>
<comment type="subcellular location">
    <subcellularLocation>
        <location evidence="1">Membrane</location>
        <topology evidence="1">Multi-pass membrane protein</topology>
    </subcellularLocation>
</comment>
<accession>A0A0K0DMR9</accession>
<dbReference type="InterPro" id="IPR003439">
    <property type="entry name" value="ABC_transporter-like_ATP-bd"/>
</dbReference>
<dbReference type="Pfam" id="PF00664">
    <property type="entry name" value="ABC_membrane"/>
    <property type="match status" value="1"/>
</dbReference>
<dbReference type="GO" id="GO:0140359">
    <property type="term" value="F:ABC-type transporter activity"/>
    <property type="evidence" value="ECO:0007669"/>
    <property type="project" value="InterPro"/>
</dbReference>
<dbReference type="PANTHER" id="PTHR24222">
    <property type="entry name" value="ABC TRANSPORTER B FAMILY"/>
    <property type="match status" value="1"/>
</dbReference>
<dbReference type="SUPFAM" id="SSF90123">
    <property type="entry name" value="ABC transporter transmembrane region"/>
    <property type="match status" value="1"/>
</dbReference>
<keyword evidence="4 5" id="KW-0472">Membrane</keyword>
<keyword evidence="7" id="KW-1185">Reference proteome</keyword>
<evidence type="ECO:0000256" key="3">
    <source>
        <dbReference type="ARBA" id="ARBA00022989"/>
    </source>
</evidence>
<dbReference type="AlphaFoldDB" id="A0A0K0DMR9"/>
<evidence type="ECO:0000259" key="6">
    <source>
        <dbReference type="PROSITE" id="PS50929"/>
    </source>
</evidence>
<dbReference type="Pfam" id="PF00005">
    <property type="entry name" value="ABC_tran"/>
    <property type="match status" value="1"/>
</dbReference>
<evidence type="ECO:0000256" key="2">
    <source>
        <dbReference type="ARBA" id="ARBA00022692"/>
    </source>
</evidence>